<accession>A0ABN2K7M6</accession>
<dbReference type="SUPFAM" id="SSF51735">
    <property type="entry name" value="NAD(P)-binding Rossmann-fold domains"/>
    <property type="match status" value="1"/>
</dbReference>
<name>A0ABN2K7M6_9ACTN</name>
<dbReference type="Gene3D" id="3.40.50.720">
    <property type="entry name" value="NAD(P)-binding Rossmann-like Domain"/>
    <property type="match status" value="1"/>
</dbReference>
<dbReference type="PANTHER" id="PTHR24321:SF8">
    <property type="entry name" value="ESTRADIOL 17-BETA-DEHYDROGENASE 8-RELATED"/>
    <property type="match status" value="1"/>
</dbReference>
<keyword evidence="6" id="KW-1185">Reference proteome</keyword>
<dbReference type="PRINTS" id="PR00080">
    <property type="entry name" value="SDRFAMILY"/>
</dbReference>
<comment type="similarity">
    <text evidence="1">Belongs to the short-chain dehydrogenases/reductases (SDR) family.</text>
</comment>
<dbReference type="InterPro" id="IPR020904">
    <property type="entry name" value="Sc_DH/Rdtase_CS"/>
</dbReference>
<organism evidence="5 6">
    <name type="scientific">Aeromicrobium alkaliterrae</name>
    <dbReference type="NCBI Taxonomy" id="302168"/>
    <lineage>
        <taxon>Bacteria</taxon>
        <taxon>Bacillati</taxon>
        <taxon>Actinomycetota</taxon>
        <taxon>Actinomycetes</taxon>
        <taxon>Propionibacteriales</taxon>
        <taxon>Nocardioidaceae</taxon>
        <taxon>Aeromicrobium</taxon>
    </lineage>
</organism>
<gene>
    <name evidence="5" type="ORF">GCM10009710_32420</name>
</gene>
<evidence type="ECO:0000259" key="4">
    <source>
        <dbReference type="SMART" id="SM00822"/>
    </source>
</evidence>
<evidence type="ECO:0000313" key="5">
    <source>
        <dbReference type="EMBL" id="GAA1749971.1"/>
    </source>
</evidence>
<dbReference type="InterPro" id="IPR002347">
    <property type="entry name" value="SDR_fam"/>
</dbReference>
<protein>
    <submittedName>
        <fullName evidence="5">SDR family oxidoreductase</fullName>
    </submittedName>
</protein>
<dbReference type="PROSITE" id="PS00061">
    <property type="entry name" value="ADH_SHORT"/>
    <property type="match status" value="1"/>
</dbReference>
<dbReference type="PRINTS" id="PR00081">
    <property type="entry name" value="GDHRDH"/>
</dbReference>
<dbReference type="Proteomes" id="UP001501057">
    <property type="component" value="Unassembled WGS sequence"/>
</dbReference>
<evidence type="ECO:0000256" key="3">
    <source>
        <dbReference type="ARBA" id="ARBA00023027"/>
    </source>
</evidence>
<dbReference type="PANTHER" id="PTHR24321">
    <property type="entry name" value="DEHYDROGENASES, SHORT CHAIN"/>
    <property type="match status" value="1"/>
</dbReference>
<dbReference type="SMART" id="SM00822">
    <property type="entry name" value="PKS_KR"/>
    <property type="match status" value="1"/>
</dbReference>
<keyword evidence="2" id="KW-0560">Oxidoreductase</keyword>
<dbReference type="InterPro" id="IPR057326">
    <property type="entry name" value="KR_dom"/>
</dbReference>
<dbReference type="RefSeq" id="WP_344203496.1">
    <property type="nucleotide sequence ID" value="NZ_BAAAME010000005.1"/>
</dbReference>
<feature type="domain" description="Ketoreductase" evidence="4">
    <location>
        <begin position="12"/>
        <end position="182"/>
    </location>
</feature>
<comment type="caution">
    <text evidence="5">The sequence shown here is derived from an EMBL/GenBank/DDBJ whole genome shotgun (WGS) entry which is preliminary data.</text>
</comment>
<reference evidence="5 6" key="1">
    <citation type="journal article" date="2019" name="Int. J. Syst. Evol. Microbiol.">
        <title>The Global Catalogue of Microorganisms (GCM) 10K type strain sequencing project: providing services to taxonomists for standard genome sequencing and annotation.</title>
        <authorList>
            <consortium name="The Broad Institute Genomics Platform"/>
            <consortium name="The Broad Institute Genome Sequencing Center for Infectious Disease"/>
            <person name="Wu L."/>
            <person name="Ma J."/>
        </authorList>
    </citation>
    <scope>NUCLEOTIDE SEQUENCE [LARGE SCALE GENOMIC DNA]</scope>
    <source>
        <strain evidence="5 6">JCM 13518</strain>
    </source>
</reference>
<evidence type="ECO:0000313" key="6">
    <source>
        <dbReference type="Proteomes" id="UP001501057"/>
    </source>
</evidence>
<dbReference type="EMBL" id="BAAAME010000005">
    <property type="protein sequence ID" value="GAA1749971.1"/>
    <property type="molecule type" value="Genomic_DNA"/>
</dbReference>
<keyword evidence="3" id="KW-0520">NAD</keyword>
<dbReference type="InterPro" id="IPR036291">
    <property type="entry name" value="NAD(P)-bd_dom_sf"/>
</dbReference>
<dbReference type="CDD" id="cd05233">
    <property type="entry name" value="SDR_c"/>
    <property type="match status" value="1"/>
</dbReference>
<dbReference type="Pfam" id="PF13561">
    <property type="entry name" value="adh_short_C2"/>
    <property type="match status" value="1"/>
</dbReference>
<proteinExistence type="inferred from homology"/>
<evidence type="ECO:0000256" key="1">
    <source>
        <dbReference type="ARBA" id="ARBA00006484"/>
    </source>
</evidence>
<sequence length="259" mass="26665">MTSAPMADLASKVVLVTGGLGGIGRSTARLLAEAGVHVVVTDLIDDGGAGLAAELSALGPRAVFRQADLTDEGQVEELVKHVIDDFGHLDGAFNNAGITQSEKPVFELTSAEFDLVMRVNVLGTFHCVKQEMLAMGSGGSIVITSSALGATAFPDRAGYVTSKHALSGLTRAAAVDGAPLGIRVNAVLPGSTRTPMAEAFFGSMDAAADRRAGTVHLLPRLAEPDEIGRAARWLLSDEASFVTGALLPVEGGATAGRRF</sequence>
<evidence type="ECO:0000256" key="2">
    <source>
        <dbReference type="ARBA" id="ARBA00023002"/>
    </source>
</evidence>